<dbReference type="InterPro" id="IPR004919">
    <property type="entry name" value="GmrSD_N"/>
</dbReference>
<dbReference type="PANTHER" id="PTHR39639:SF1">
    <property type="entry name" value="DUF262 DOMAIN-CONTAINING PROTEIN"/>
    <property type="match status" value="1"/>
</dbReference>
<evidence type="ECO:0000259" key="1">
    <source>
        <dbReference type="Pfam" id="PF03235"/>
    </source>
</evidence>
<dbReference type="EMBL" id="CP030261">
    <property type="protein sequence ID" value="AXB55216.1"/>
    <property type="molecule type" value="Genomic_DNA"/>
</dbReference>
<proteinExistence type="predicted"/>
<gene>
    <name evidence="2" type="ORF">HYN86_00775</name>
</gene>
<accession>A0A344LMS4</accession>
<dbReference type="PANTHER" id="PTHR39639">
    <property type="entry name" value="CHROMOSOME 16, WHOLE GENOME SHOTGUN SEQUENCE"/>
    <property type="match status" value="1"/>
</dbReference>
<evidence type="ECO:0000313" key="3">
    <source>
        <dbReference type="Proteomes" id="UP000251561"/>
    </source>
</evidence>
<dbReference type="RefSeq" id="WP_113676345.1">
    <property type="nucleotide sequence ID" value="NZ_CP030261.1"/>
</dbReference>
<reference evidence="2 3" key="1">
    <citation type="submission" date="2018-06" db="EMBL/GenBank/DDBJ databases">
        <title>Genome sequencing of Flavobacterium.</title>
        <authorList>
            <person name="Baek M.-G."/>
            <person name="Yi H."/>
        </authorList>
    </citation>
    <scope>NUCLEOTIDE SEQUENCE [LARGE SCALE GENOMIC DNA]</scope>
    <source>
        <strain evidence="2 3">HYN0086</strain>
    </source>
</reference>
<dbReference type="OrthoDB" id="9764212at2"/>
<keyword evidence="3" id="KW-1185">Reference proteome</keyword>
<dbReference type="Pfam" id="PF03235">
    <property type="entry name" value="GmrSD_N"/>
    <property type="match status" value="1"/>
</dbReference>
<dbReference type="KEGG" id="ffl:HYN86_00775"/>
<dbReference type="Proteomes" id="UP000251561">
    <property type="component" value="Chromosome"/>
</dbReference>
<protein>
    <recommendedName>
        <fullName evidence="1">GmrSD restriction endonucleases N-terminal domain-containing protein</fullName>
    </recommendedName>
</protein>
<organism evidence="2 3">
    <name type="scientific">Flavobacterium fluviale</name>
    <dbReference type="NCBI Taxonomy" id="2249356"/>
    <lineage>
        <taxon>Bacteria</taxon>
        <taxon>Pseudomonadati</taxon>
        <taxon>Bacteroidota</taxon>
        <taxon>Flavobacteriia</taxon>
        <taxon>Flavobacteriales</taxon>
        <taxon>Flavobacteriaceae</taxon>
        <taxon>Flavobacterium</taxon>
    </lineage>
</organism>
<sequence length="598" mass="70443">MNSIQIQIEKQNFKLVDVIEKITIADSFVVPSNKTGGGNGEAKLYVGQSNHNTIDFFGKRGFEANCILSRHNLLHYLNNVYNEYKDPLQTYRDNDKLSHLWDLRINIINNSDPIIKFRIKDQNQIEGPRVYINSVNELLDKKNYNILREIPLPNISYFNIYKIKNDSNEELFYFTLNLTGIEYSIYESNNLNLDINKFTSVSEDIEYVEREISNEMADIETPFDPNKIKVRTTPSHIGQIINDLEDNFIVLNTEFQRLPNLWNDTKKSRFIESLLLKLPIPAFYFNELDENELEVIDGLQRISTIKNYVLHENFRLINLEFLQEYNGLFFHQLPSNFQRRIKTFQITTYIIEKGTPNAVKYNIFKRVNTGGLELKEQEIRHAINQGIPAELVADLSRGKDDEDETNKIRTRKNRDGKEIKLYATREGKEFVKATDNRIDPYRMEDRDFITRFISFYLINYTNYEPNLDTFLNNGMAEIRELSNVEISKLKDDFYNSMKLAHDLFGNDAFRKRFNESDGRKPINKALFEVLSVSFSKLNESDRNILKRKKERFKLKFIELHKNLAFLRSITQGTALKDSVMRRFQEVEKIIKETIENDY</sequence>
<name>A0A344LMS4_9FLAO</name>
<dbReference type="REBASE" id="257794">
    <property type="entry name" value="R2.Fsp86ORF780P"/>
</dbReference>
<feature type="domain" description="GmrSD restriction endonucleases N-terminal" evidence="1">
    <location>
        <begin position="238"/>
        <end position="382"/>
    </location>
</feature>
<dbReference type="AlphaFoldDB" id="A0A344LMS4"/>
<evidence type="ECO:0000313" key="2">
    <source>
        <dbReference type="EMBL" id="AXB55216.1"/>
    </source>
</evidence>